<dbReference type="Gene3D" id="3.80.10.10">
    <property type="entry name" value="Ribonuclease Inhibitor"/>
    <property type="match status" value="1"/>
</dbReference>
<dbReference type="PANTHER" id="PTHR45631:SF45">
    <property type="entry name" value="LEUCINE-RICH REPEAT (LRR) FAMILY PROTEIN"/>
    <property type="match status" value="1"/>
</dbReference>
<gene>
    <name evidence="11" type="ORF">SLEP1_g14088</name>
</gene>
<evidence type="ECO:0000256" key="6">
    <source>
        <dbReference type="ARBA" id="ARBA00022989"/>
    </source>
</evidence>
<dbReference type="SUPFAM" id="SSF52058">
    <property type="entry name" value="L domain-like"/>
    <property type="match status" value="1"/>
</dbReference>
<dbReference type="InterPro" id="IPR032675">
    <property type="entry name" value="LRR_dom_sf"/>
</dbReference>
<proteinExistence type="predicted"/>
<dbReference type="Proteomes" id="UP001054252">
    <property type="component" value="Unassembled WGS sequence"/>
</dbReference>
<keyword evidence="2" id="KW-0433">Leucine-rich repeat</keyword>
<dbReference type="AlphaFoldDB" id="A0AAV5IME5"/>
<keyword evidence="4 9" id="KW-0732">Signal</keyword>
<keyword evidence="5" id="KW-0677">Repeat</keyword>
<comment type="subcellular location">
    <subcellularLocation>
        <location evidence="1">Membrane</location>
        <topology evidence="1">Single-pass membrane protein</topology>
    </subcellularLocation>
</comment>
<evidence type="ECO:0000256" key="5">
    <source>
        <dbReference type="ARBA" id="ARBA00022737"/>
    </source>
</evidence>
<dbReference type="PANTHER" id="PTHR45631">
    <property type="entry name" value="OS07G0107800 PROTEIN-RELATED"/>
    <property type="match status" value="1"/>
</dbReference>
<evidence type="ECO:0000259" key="10">
    <source>
        <dbReference type="Pfam" id="PF12819"/>
    </source>
</evidence>
<evidence type="ECO:0000256" key="3">
    <source>
        <dbReference type="ARBA" id="ARBA00022692"/>
    </source>
</evidence>
<protein>
    <recommendedName>
        <fullName evidence="10">Malectin-like domain-containing protein</fullName>
    </recommendedName>
</protein>
<comment type="caution">
    <text evidence="11">The sequence shown here is derived from an EMBL/GenBank/DDBJ whole genome shotgun (WGS) entry which is preliminary data.</text>
</comment>
<dbReference type="EMBL" id="BPVZ01000017">
    <property type="protein sequence ID" value="GKV01540.1"/>
    <property type="molecule type" value="Genomic_DNA"/>
</dbReference>
<evidence type="ECO:0000256" key="9">
    <source>
        <dbReference type="SAM" id="SignalP"/>
    </source>
</evidence>
<evidence type="ECO:0000256" key="7">
    <source>
        <dbReference type="ARBA" id="ARBA00023136"/>
    </source>
</evidence>
<keyword evidence="3" id="KW-0812">Transmembrane</keyword>
<evidence type="ECO:0000256" key="2">
    <source>
        <dbReference type="ARBA" id="ARBA00022614"/>
    </source>
</evidence>
<dbReference type="FunFam" id="3.80.10.10:FF:000129">
    <property type="entry name" value="Leucine-rich repeat receptor-like kinase"/>
    <property type="match status" value="1"/>
</dbReference>
<organism evidence="11 12">
    <name type="scientific">Rubroshorea leprosula</name>
    <dbReference type="NCBI Taxonomy" id="152421"/>
    <lineage>
        <taxon>Eukaryota</taxon>
        <taxon>Viridiplantae</taxon>
        <taxon>Streptophyta</taxon>
        <taxon>Embryophyta</taxon>
        <taxon>Tracheophyta</taxon>
        <taxon>Spermatophyta</taxon>
        <taxon>Magnoliopsida</taxon>
        <taxon>eudicotyledons</taxon>
        <taxon>Gunneridae</taxon>
        <taxon>Pentapetalae</taxon>
        <taxon>rosids</taxon>
        <taxon>malvids</taxon>
        <taxon>Malvales</taxon>
        <taxon>Dipterocarpaceae</taxon>
        <taxon>Rubroshorea</taxon>
    </lineage>
</organism>
<dbReference type="InterPro" id="IPR001611">
    <property type="entry name" value="Leu-rich_rpt"/>
</dbReference>
<keyword evidence="6" id="KW-1133">Transmembrane helix</keyword>
<dbReference type="GO" id="GO:0016020">
    <property type="term" value="C:membrane"/>
    <property type="evidence" value="ECO:0007669"/>
    <property type="project" value="UniProtKB-SubCell"/>
</dbReference>
<keyword evidence="8" id="KW-0675">Receptor</keyword>
<sequence length="508" mass="55505">MSLSVFLLWLVIIPFSVCSASAPKGYFINCGSSGSQTVGNLSYIGDDSFISTGSQFSFNKSDLVPILNTLRYFPDESARKFCYVVPVIKGAKYLVKTTYYYGGFDGGKEPPVFDQIIGGTKWSLVNTTEDYANGMSSYYEIIVAASGKTLSVCLARNAQTASSPFISSLEVELLDDSVYNSTDFEKYALSTVARNFFGGDGAMISFPDDPYNRLWQPFKDQNPVVVGRSNVTPSDFWNNPPVKAFGNAITTSRGKTLQIQWLLFTLPATKYYIALYFQDNRASSPYSWRVFSVSVNGKSFYNSLNVTTSGVTVSGVWPLSGQVQITLTPDANSPVGPVINAGEILQLIPLGGRTVTRDVMVMEELVRSFNNTPLDWIGDPCRPVENSWTGVSCSNDNFARVISLNLTNVGLTGSLPSIINRLTALHHLWLSGNQLSGSIPDMGLLSKLETLHLENNQFTGPIPNSLGNLVNLREIFLQNNNLDGPIPEALQERSGINIQVSPGNHLSA</sequence>
<dbReference type="Pfam" id="PF12819">
    <property type="entry name" value="Malectin_like"/>
    <property type="match status" value="1"/>
</dbReference>
<feature type="signal peptide" evidence="9">
    <location>
        <begin position="1"/>
        <end position="19"/>
    </location>
</feature>
<evidence type="ECO:0000256" key="8">
    <source>
        <dbReference type="ARBA" id="ARBA00023170"/>
    </source>
</evidence>
<evidence type="ECO:0000256" key="1">
    <source>
        <dbReference type="ARBA" id="ARBA00004167"/>
    </source>
</evidence>
<dbReference type="InterPro" id="IPR024788">
    <property type="entry name" value="Malectin-like_Carb-bd_dom"/>
</dbReference>
<dbReference type="Pfam" id="PF00560">
    <property type="entry name" value="LRR_1"/>
    <property type="match status" value="3"/>
</dbReference>
<accession>A0AAV5IME5</accession>
<keyword evidence="12" id="KW-1185">Reference proteome</keyword>
<name>A0AAV5IME5_9ROSI</name>
<reference evidence="11 12" key="1">
    <citation type="journal article" date="2021" name="Commun. Biol.">
        <title>The genome of Shorea leprosula (Dipterocarpaceae) highlights the ecological relevance of drought in aseasonal tropical rainforests.</title>
        <authorList>
            <person name="Ng K.K.S."/>
            <person name="Kobayashi M.J."/>
            <person name="Fawcett J.A."/>
            <person name="Hatakeyama M."/>
            <person name="Paape T."/>
            <person name="Ng C.H."/>
            <person name="Ang C.C."/>
            <person name="Tnah L.H."/>
            <person name="Lee C.T."/>
            <person name="Nishiyama T."/>
            <person name="Sese J."/>
            <person name="O'Brien M.J."/>
            <person name="Copetti D."/>
            <person name="Mohd Noor M.I."/>
            <person name="Ong R.C."/>
            <person name="Putra M."/>
            <person name="Sireger I.Z."/>
            <person name="Indrioko S."/>
            <person name="Kosugi Y."/>
            <person name="Izuno A."/>
            <person name="Isagi Y."/>
            <person name="Lee S.L."/>
            <person name="Shimizu K.K."/>
        </authorList>
    </citation>
    <scope>NUCLEOTIDE SEQUENCE [LARGE SCALE GENOMIC DNA]</scope>
    <source>
        <strain evidence="11">214</strain>
    </source>
</reference>
<feature type="domain" description="Malectin-like" evidence="10">
    <location>
        <begin position="28"/>
        <end position="346"/>
    </location>
</feature>
<evidence type="ECO:0000313" key="12">
    <source>
        <dbReference type="Proteomes" id="UP001054252"/>
    </source>
</evidence>
<keyword evidence="7" id="KW-0472">Membrane</keyword>
<dbReference type="PROSITE" id="PS51450">
    <property type="entry name" value="LRR"/>
    <property type="match status" value="1"/>
</dbReference>
<dbReference type="Gene3D" id="2.60.120.430">
    <property type="entry name" value="Galactose-binding lectin"/>
    <property type="match status" value="1"/>
</dbReference>
<evidence type="ECO:0000313" key="11">
    <source>
        <dbReference type="EMBL" id="GKV01540.1"/>
    </source>
</evidence>
<feature type="chain" id="PRO_5043540144" description="Malectin-like domain-containing protein" evidence="9">
    <location>
        <begin position="20"/>
        <end position="508"/>
    </location>
</feature>
<evidence type="ECO:0000256" key="4">
    <source>
        <dbReference type="ARBA" id="ARBA00022729"/>
    </source>
</evidence>